<dbReference type="OrthoDB" id="439639at2759"/>
<evidence type="ECO:0000256" key="3">
    <source>
        <dbReference type="ARBA" id="ARBA00022884"/>
    </source>
</evidence>
<evidence type="ECO:0000256" key="2">
    <source>
        <dbReference type="ARBA" id="ARBA00022737"/>
    </source>
</evidence>
<dbReference type="GO" id="GO:0005730">
    <property type="term" value="C:nucleolus"/>
    <property type="evidence" value="ECO:0007669"/>
    <property type="project" value="TreeGrafter"/>
</dbReference>
<keyword evidence="2" id="KW-0677">Repeat</keyword>
<name>A0A7J7J5T4_BUGNE</name>
<keyword evidence="3 5" id="KW-0694">RNA-binding</keyword>
<dbReference type="InterPro" id="IPR035979">
    <property type="entry name" value="RBD_domain_sf"/>
</dbReference>
<dbReference type="SUPFAM" id="SSF54928">
    <property type="entry name" value="RNA-binding domain, RBD"/>
    <property type="match status" value="5"/>
</dbReference>
<dbReference type="FunFam" id="3.30.70.330:FF:000240">
    <property type="entry name" value="RNA binding motif protein 19"/>
    <property type="match status" value="1"/>
</dbReference>
<dbReference type="InterPro" id="IPR034423">
    <property type="entry name" value="RBM19_RRM5"/>
</dbReference>
<comment type="subcellular location">
    <subcellularLocation>
        <location evidence="1">Nucleus</location>
    </subcellularLocation>
</comment>
<feature type="region of interest" description="Disordered" evidence="6">
    <location>
        <begin position="88"/>
        <end position="112"/>
    </location>
</feature>
<dbReference type="Pfam" id="PF00076">
    <property type="entry name" value="RRM_1"/>
    <property type="match status" value="6"/>
</dbReference>
<sequence>MASRLIVKNLPKKISQEKVKDLFSDYGNVTDCSLKYSKDGVFRRFAFIGFSSEESAQSALEALHDTYVNTSKINVQLAADLTKSSHKLSNEVQSKEFKEEKSKKKSKPHVTDQVLGEVSSGLALYNLLNSLTSTRLLPAQRRGGTMTSLSTGQQLAFEGDSDDSSDEEAPPDVNTKGDKDGVMLDVDDTNKPAKDAALSDMEYLRKKAAQASHLSDDETELETKAISASTEVTDAKPSKSRRKRKPKELFAAKMSNLPPNANKLMVQSFLQGISLKKVDIPRNNQKVPLGVAFVRFKSLKELEAALRRNRNMMGKKKVTIKRVTEQEGVPEMAPSLKEKPRDWELKNKLEGVEPIADSGRLFIRNLAHSVTEEDLEKTFGEFGALTDVNLPIDPASKRVKGFAHITYMFPEHAVQACNQLDGTNYMGRLLHILPGKPRIDELTEFDEGFDFKKKQKKEQKKGAQSSHNWNSLFLGGDAVANAMAAKYDIDKSQVLQTESGQSLGVRLALGETEVVNETRDFLIENGVCLDSFSQAAGPRSKTVILVKNLPSYTTVEELTDIFTKFGTVGRLLLPPSGISALVEFQEGQEAKAAFTKLAYSRVSMYSSKMLCTRGSQEDSQEKKIVKTEKVKVKKESVDTDSDATSEEEEEGGGEGCTLFVKNLNFETTEKSLKKHFKQCGKVLNATVATKRDSKNPGKALSMGYGFVQFQLSDMAMKALKELQHSTLDKHNLELKLSERTVARPSSSGRKKSDPNRKQISTKILCRNVPFQANRKEITELFKVFGELKLVRLPKKVGGQHRGFCFVDFVTKNDAKRAFNALCHSTHLYGRRLVLEWADTAEESVENLRKKTADGYSSEKQAKRFKRSEMQDTLEEMEANQDD</sequence>
<dbReference type="CDD" id="cd12254">
    <property type="entry name" value="RRM_hnRNPH_ESRPs_RBM12_like"/>
    <property type="match status" value="1"/>
</dbReference>
<evidence type="ECO:0000256" key="5">
    <source>
        <dbReference type="PROSITE-ProRule" id="PRU00176"/>
    </source>
</evidence>
<keyword evidence="9" id="KW-1185">Reference proteome</keyword>
<dbReference type="SMART" id="SM00360">
    <property type="entry name" value="RRM"/>
    <property type="match status" value="6"/>
</dbReference>
<feature type="domain" description="RRM" evidence="7">
    <location>
        <begin position="542"/>
        <end position="617"/>
    </location>
</feature>
<proteinExistence type="predicted"/>
<comment type="caution">
    <text evidence="8">The sequence shown here is derived from an EMBL/GenBank/DDBJ whole genome shotgun (WGS) entry which is preliminary data.</text>
</comment>
<dbReference type="PROSITE" id="PS50102">
    <property type="entry name" value="RRM"/>
    <property type="match status" value="5"/>
</dbReference>
<dbReference type="GO" id="GO:0003729">
    <property type="term" value="F:mRNA binding"/>
    <property type="evidence" value="ECO:0007669"/>
    <property type="project" value="TreeGrafter"/>
</dbReference>
<gene>
    <name evidence="8" type="ORF">EB796_020623</name>
</gene>
<feature type="region of interest" description="Disordered" evidence="6">
    <location>
        <begin position="738"/>
        <end position="758"/>
    </location>
</feature>
<evidence type="ECO:0000313" key="8">
    <source>
        <dbReference type="EMBL" id="KAF6021084.1"/>
    </source>
</evidence>
<feature type="domain" description="RRM" evidence="7">
    <location>
        <begin position="359"/>
        <end position="437"/>
    </location>
</feature>
<evidence type="ECO:0000256" key="4">
    <source>
        <dbReference type="ARBA" id="ARBA00023242"/>
    </source>
</evidence>
<feature type="region of interest" description="Disordered" evidence="6">
    <location>
        <begin position="847"/>
        <end position="882"/>
    </location>
</feature>
<feature type="compositionally biased region" description="Polar residues" evidence="6">
    <location>
        <begin position="145"/>
        <end position="154"/>
    </location>
</feature>
<dbReference type="Gene3D" id="3.30.70.330">
    <property type="match status" value="6"/>
</dbReference>
<dbReference type="InterPro" id="IPR000504">
    <property type="entry name" value="RRM_dom"/>
</dbReference>
<dbReference type="AlphaFoldDB" id="A0A7J7J5T4"/>
<dbReference type="EMBL" id="VXIV02003138">
    <property type="protein sequence ID" value="KAF6021084.1"/>
    <property type="molecule type" value="Genomic_DNA"/>
</dbReference>
<feature type="compositionally biased region" description="Acidic residues" evidence="6">
    <location>
        <begin position="871"/>
        <end position="882"/>
    </location>
</feature>
<keyword evidence="4" id="KW-0539">Nucleus</keyword>
<dbReference type="InterPro" id="IPR034421">
    <property type="entry name" value="RBM19_RRM6"/>
</dbReference>
<dbReference type="CDD" id="cd12571">
    <property type="entry name" value="RRM6_RBM19"/>
    <property type="match status" value="1"/>
</dbReference>
<feature type="region of interest" description="Disordered" evidence="6">
    <location>
        <begin position="210"/>
        <end position="246"/>
    </location>
</feature>
<dbReference type="PANTHER" id="PTHR48039">
    <property type="entry name" value="RNA-BINDING MOTIF PROTEIN 14B"/>
    <property type="match status" value="1"/>
</dbReference>
<feature type="domain" description="RRM" evidence="7">
    <location>
        <begin position="761"/>
        <end position="839"/>
    </location>
</feature>
<evidence type="ECO:0000259" key="7">
    <source>
        <dbReference type="PROSITE" id="PS50102"/>
    </source>
</evidence>
<organism evidence="8 9">
    <name type="scientific">Bugula neritina</name>
    <name type="common">Brown bryozoan</name>
    <name type="synonym">Sertularia neritina</name>
    <dbReference type="NCBI Taxonomy" id="10212"/>
    <lineage>
        <taxon>Eukaryota</taxon>
        <taxon>Metazoa</taxon>
        <taxon>Spiralia</taxon>
        <taxon>Lophotrochozoa</taxon>
        <taxon>Bryozoa</taxon>
        <taxon>Gymnolaemata</taxon>
        <taxon>Cheilostomatida</taxon>
        <taxon>Flustrina</taxon>
        <taxon>Buguloidea</taxon>
        <taxon>Bugulidae</taxon>
        <taxon>Bugula</taxon>
    </lineage>
</organism>
<protein>
    <submittedName>
        <fullName evidence="8">RBM19</fullName>
    </submittedName>
</protein>
<feature type="domain" description="RRM" evidence="7">
    <location>
        <begin position="3"/>
        <end position="80"/>
    </location>
</feature>
<evidence type="ECO:0000256" key="1">
    <source>
        <dbReference type="ARBA" id="ARBA00004123"/>
    </source>
</evidence>
<feature type="compositionally biased region" description="Basic and acidic residues" evidence="6">
    <location>
        <begin position="175"/>
        <end position="189"/>
    </location>
</feature>
<feature type="domain" description="RRM" evidence="7">
    <location>
        <begin position="656"/>
        <end position="739"/>
    </location>
</feature>
<evidence type="ECO:0000256" key="6">
    <source>
        <dbReference type="SAM" id="MobiDB-lite"/>
    </source>
</evidence>
<dbReference type="InterPro" id="IPR012677">
    <property type="entry name" value="Nucleotide-bd_a/b_plait_sf"/>
</dbReference>
<feature type="region of interest" description="Disordered" evidence="6">
    <location>
        <begin position="139"/>
        <end position="189"/>
    </location>
</feature>
<evidence type="ECO:0000313" key="9">
    <source>
        <dbReference type="Proteomes" id="UP000593567"/>
    </source>
</evidence>
<reference evidence="8" key="1">
    <citation type="submission" date="2020-06" db="EMBL/GenBank/DDBJ databases">
        <title>Draft genome of Bugula neritina, a colonial animal packing powerful symbionts and potential medicines.</title>
        <authorList>
            <person name="Rayko M."/>
        </authorList>
    </citation>
    <scope>NUCLEOTIDE SEQUENCE [LARGE SCALE GENOMIC DNA]</scope>
    <source>
        <strain evidence="8">Kwan_BN1</strain>
    </source>
</reference>
<dbReference type="PANTHER" id="PTHR48039:SF5">
    <property type="entry name" value="RNA-BINDING PROTEIN 28"/>
    <property type="match status" value="1"/>
</dbReference>
<dbReference type="CDD" id="cd12318">
    <property type="entry name" value="RRM5_RBM19_like"/>
    <property type="match status" value="1"/>
</dbReference>
<dbReference type="Proteomes" id="UP000593567">
    <property type="component" value="Unassembled WGS sequence"/>
</dbReference>
<feature type="compositionally biased region" description="Basic and acidic residues" evidence="6">
    <location>
        <begin position="93"/>
        <end position="102"/>
    </location>
</feature>
<accession>A0A7J7J5T4</accession>
<feature type="compositionally biased region" description="Acidic residues" evidence="6">
    <location>
        <begin position="159"/>
        <end position="170"/>
    </location>
</feature>
<dbReference type="InterPro" id="IPR051945">
    <property type="entry name" value="RRM_MRD1_RNA_proc_ribogen"/>
</dbReference>